<dbReference type="InterPro" id="IPR038250">
    <property type="entry name" value="TGT_C2_sf"/>
</dbReference>
<dbReference type="Gene3D" id="3.10.450.90">
    <property type="entry name" value="ArcTGT, C2 domain"/>
    <property type="match status" value="1"/>
</dbReference>
<gene>
    <name evidence="5" type="ORF">BTN85_0653</name>
</gene>
<dbReference type="PANTHER" id="PTHR46499:SF2">
    <property type="entry name" value="ARCHAEOSINE SYNTHASE"/>
    <property type="match status" value="1"/>
</dbReference>
<dbReference type="SUPFAM" id="SSF51713">
    <property type="entry name" value="tRNA-guanine transglycosylase"/>
    <property type="match status" value="1"/>
</dbReference>
<dbReference type="Pfam" id="PF17884">
    <property type="entry name" value="DUF5591"/>
    <property type="match status" value="1"/>
</dbReference>
<dbReference type="PROSITE" id="PS50890">
    <property type="entry name" value="PUA"/>
    <property type="match status" value="1"/>
</dbReference>
<dbReference type="NCBIfam" id="TIGR00451">
    <property type="entry name" value="unchar_dom_2"/>
    <property type="match status" value="1"/>
</dbReference>
<keyword evidence="6" id="KW-1185">Reference proteome</keyword>
<sequence>MSYFEVLERDGPGRIGELKCDQIELETPCLIDQEAKVRDLGSLWGFDEREISSDSRVDFNILPTKSTPPHVKEEVFDIFLKESIGYIDELKEVKGFNIPAINVNKSTSANKRELNKLRDFKAVLIENVDNLLLPQELIESLVGLKEKLSEDTAIYIPGAATPTNLAILVYLGIDLFDTYKAKYYATNDRYFTDSGSINLGELDYLPCNCEVCRDKDVNQLLSLSKRKRIDKVYRHNSNAIKREINRIKESLKKKRLRELVEERIRPDPEITSLLKYLDYNKQSFLEARTAVTRKSNLYANTEDSLNRVEIKRFRDRIVNRLSGSESDYLVVTPCSARKPYSFSKTHQIIEKGRKGRGDKLILTSPLGVVPSQLDIVYPAQHYDIPVIGKWTENEKKLIEKTLRRYLIQKDYEKILIHVKELLREITERVSKELGLDYVSTSKGRDPRDQESIKKLRRELKDVQKRINRPKKIFRSLMEYQLGLKDLNYKKIQVKGRYPKYRFFDDENQIATLTHRYGFLAFTLEGGRRYIPKMYKVKIENFVPQGSVLAPGVIEAGDEIRPNDEVLFEGESAIGVGRAEMSSLEMERSNRGIAIKVRHVEEK</sequence>
<name>A0A1Q6DUZ7_METT1</name>
<comment type="similarity">
    <text evidence="2">Belongs to the archaeosine synthase type 1 family.</text>
</comment>
<evidence type="ECO:0000256" key="1">
    <source>
        <dbReference type="ARBA" id="ARBA00005030"/>
    </source>
</evidence>
<comment type="pathway">
    <text evidence="1">tRNA modification; archaeosine-tRNA biosynthesis.</text>
</comment>
<dbReference type="InterPro" id="IPR036511">
    <property type="entry name" value="TGT-like_sf"/>
</dbReference>
<dbReference type="NCBIfam" id="NF040592">
    <property type="entry name" value="tRNA_mod_ArcS"/>
    <property type="match status" value="1"/>
</dbReference>
<dbReference type="Proteomes" id="UP000185744">
    <property type="component" value="Unassembled WGS sequence"/>
</dbReference>
<evidence type="ECO:0000313" key="5">
    <source>
        <dbReference type="EMBL" id="OKY78168.1"/>
    </source>
</evidence>
<dbReference type="Gene3D" id="3.40.50.10630">
    <property type="entry name" value="Uracil-DNA glycosylase-like"/>
    <property type="match status" value="1"/>
</dbReference>
<dbReference type="GO" id="GO:0003723">
    <property type="term" value="F:RNA binding"/>
    <property type="evidence" value="ECO:0007669"/>
    <property type="project" value="InterPro"/>
</dbReference>
<dbReference type="Pfam" id="PF01472">
    <property type="entry name" value="PUA"/>
    <property type="match status" value="1"/>
</dbReference>
<evidence type="ECO:0000256" key="3">
    <source>
        <dbReference type="ARBA" id="ARBA00022694"/>
    </source>
</evidence>
<dbReference type="NCBIfam" id="TIGR00449">
    <property type="entry name" value="tgt_general"/>
    <property type="match status" value="1"/>
</dbReference>
<evidence type="ECO:0000259" key="4">
    <source>
        <dbReference type="SMART" id="SM00359"/>
    </source>
</evidence>
<dbReference type="STRING" id="1903181.BTN85_0653"/>
<organism evidence="5 6">
    <name type="scientific">Methanohalarchaeum thermophilum</name>
    <dbReference type="NCBI Taxonomy" id="1903181"/>
    <lineage>
        <taxon>Archaea</taxon>
        <taxon>Methanobacteriati</taxon>
        <taxon>Methanobacteriota</taxon>
        <taxon>Methanonatronarchaeia</taxon>
        <taxon>Methanonatronarchaeales</taxon>
        <taxon>Methanonatronarchaeaceae</taxon>
        <taxon>Candidatus Methanohalarchaeum</taxon>
    </lineage>
</organism>
<dbReference type="GO" id="GO:0016740">
    <property type="term" value="F:transferase activity"/>
    <property type="evidence" value="ECO:0007669"/>
    <property type="project" value="UniProtKB-KW"/>
</dbReference>
<dbReference type="InterPro" id="IPR050076">
    <property type="entry name" value="ArchSynthase1/Queuine_TRR"/>
</dbReference>
<dbReference type="EMBL" id="MSDW01000001">
    <property type="protein sequence ID" value="OKY78168.1"/>
    <property type="molecule type" value="Genomic_DNA"/>
</dbReference>
<protein>
    <submittedName>
        <fullName evidence="5">Queuine tRNA-ribosyltransferase containing PUA domain</fullName>
    </submittedName>
</protein>
<dbReference type="Gene3D" id="2.30.130.10">
    <property type="entry name" value="PUA domain"/>
    <property type="match status" value="1"/>
</dbReference>
<accession>A0A1Q6DUZ7</accession>
<reference evidence="5" key="1">
    <citation type="submission" date="2016-12" db="EMBL/GenBank/DDBJ databases">
        <title>Discovery of methanogenic haloarchaea.</title>
        <authorList>
            <person name="Sorokin D.Y."/>
            <person name="Makarova K.S."/>
            <person name="Abbas B."/>
            <person name="Ferrer M."/>
            <person name="Golyshin P.N."/>
        </authorList>
    </citation>
    <scope>NUCLEOTIDE SEQUENCE [LARGE SCALE GENOMIC DNA]</scope>
    <source>
        <strain evidence="5">HMET1</strain>
    </source>
</reference>
<dbReference type="InterPro" id="IPR053418">
    <property type="entry name" value="Archaeosine_synthase_1"/>
</dbReference>
<dbReference type="CDD" id="cd21149">
    <property type="entry name" value="PUA_archaeosine_TGT"/>
    <property type="match status" value="1"/>
</dbReference>
<dbReference type="GO" id="GO:0005737">
    <property type="term" value="C:cytoplasm"/>
    <property type="evidence" value="ECO:0007669"/>
    <property type="project" value="TreeGrafter"/>
</dbReference>
<dbReference type="SMART" id="SM00359">
    <property type="entry name" value="PUA"/>
    <property type="match status" value="1"/>
</dbReference>
<dbReference type="InParanoid" id="A0A1Q6DUZ7"/>
<dbReference type="InterPro" id="IPR036974">
    <property type="entry name" value="PUA_sf"/>
</dbReference>
<dbReference type="SUPFAM" id="SSF88697">
    <property type="entry name" value="PUA domain-like"/>
    <property type="match status" value="1"/>
</dbReference>
<dbReference type="UniPathway" id="UPA00393"/>
<dbReference type="InterPro" id="IPR040777">
    <property type="entry name" value="DUF5591"/>
</dbReference>
<dbReference type="InterPro" id="IPR004521">
    <property type="entry name" value="Uncharacterised_CHP00451"/>
</dbReference>
<dbReference type="SUPFAM" id="SSF52141">
    <property type="entry name" value="Uracil-DNA glycosylase-like"/>
    <property type="match status" value="1"/>
</dbReference>
<keyword evidence="3" id="KW-0819">tRNA processing</keyword>
<evidence type="ECO:0000256" key="2">
    <source>
        <dbReference type="ARBA" id="ARBA00008906"/>
    </source>
</evidence>
<dbReference type="AlphaFoldDB" id="A0A1Q6DUZ7"/>
<dbReference type="PANTHER" id="PTHR46499">
    <property type="entry name" value="QUEUINE TRNA-RIBOSYLTRANSFERASE"/>
    <property type="match status" value="1"/>
</dbReference>
<dbReference type="GO" id="GO:0002099">
    <property type="term" value="P:tRNA wobble guanine modification"/>
    <property type="evidence" value="ECO:0007669"/>
    <property type="project" value="TreeGrafter"/>
</dbReference>
<dbReference type="InterPro" id="IPR002616">
    <property type="entry name" value="tRNA_ribo_trans-like"/>
</dbReference>
<evidence type="ECO:0000313" key="6">
    <source>
        <dbReference type="Proteomes" id="UP000185744"/>
    </source>
</evidence>
<dbReference type="InterPro" id="IPR002478">
    <property type="entry name" value="PUA"/>
</dbReference>
<dbReference type="Gene3D" id="3.20.20.105">
    <property type="entry name" value="Queuine tRNA-ribosyltransferase-like"/>
    <property type="match status" value="1"/>
</dbReference>
<dbReference type="InterPro" id="IPR036895">
    <property type="entry name" value="Uracil-DNA_glycosylase-like_sf"/>
</dbReference>
<dbReference type="Pfam" id="PF01702">
    <property type="entry name" value="TGT"/>
    <property type="match status" value="1"/>
</dbReference>
<dbReference type="InterPro" id="IPR015947">
    <property type="entry name" value="PUA-like_sf"/>
</dbReference>
<comment type="caution">
    <text evidence="5">The sequence shown here is derived from an EMBL/GenBank/DDBJ whole genome shotgun (WGS) entry which is preliminary data.</text>
</comment>
<proteinExistence type="inferred from homology"/>
<dbReference type="FunCoup" id="A0A1Q6DUZ7">
    <property type="interactions" value="6"/>
</dbReference>
<feature type="domain" description="PUA" evidence="4">
    <location>
        <begin position="534"/>
        <end position="601"/>
    </location>
</feature>